<sequence length="280" mass="32417">MASSNDQESKTMTKVFLWTAPRCISTAFERAIMNLKNGKIFHEPYSVVYYFGPQRKSSRYLNDPIQPKAGLKEVSEDLAAEYDEKDFIFSKDMAYYLGGNYDVLRQKGLSEYKHSFLIRHPKKAVTSLYRASLNAKKTGWDYFDPDEVGFRQLHELYEFVVKEFDSCPVIVDADDLLESPEEMMEKYCEATGLVYQENMTSWEPGATIPEWNIWDGWHDAVLNSTGLVQKKISQSKPMKLEKKASFEKEEVVGSVNESLTCYERLYEKRLRLTSKTDSKT</sequence>
<name>A0A7D9EJU3_PARCT</name>
<dbReference type="SUPFAM" id="SSF52540">
    <property type="entry name" value="P-loop containing nucleoside triphosphate hydrolases"/>
    <property type="match status" value="1"/>
</dbReference>
<proteinExistence type="predicted"/>
<dbReference type="InterPro" id="IPR027417">
    <property type="entry name" value="P-loop_NTPase"/>
</dbReference>
<dbReference type="Gene3D" id="3.40.50.300">
    <property type="entry name" value="P-loop containing nucleotide triphosphate hydrolases"/>
    <property type="match status" value="1"/>
</dbReference>
<organism evidence="1 2">
    <name type="scientific">Paramuricea clavata</name>
    <name type="common">Red gorgonian</name>
    <name type="synonym">Violescent sea-whip</name>
    <dbReference type="NCBI Taxonomy" id="317549"/>
    <lineage>
        <taxon>Eukaryota</taxon>
        <taxon>Metazoa</taxon>
        <taxon>Cnidaria</taxon>
        <taxon>Anthozoa</taxon>
        <taxon>Octocorallia</taxon>
        <taxon>Malacalcyonacea</taxon>
        <taxon>Plexauridae</taxon>
        <taxon>Paramuricea</taxon>
    </lineage>
</organism>
<accession>A0A7D9EJU3</accession>
<evidence type="ECO:0000313" key="1">
    <source>
        <dbReference type="EMBL" id="CAB4011236.1"/>
    </source>
</evidence>
<dbReference type="PANTHER" id="PTHR48419:SF1">
    <property type="entry name" value="SULFOTRANSFERASE DOMAIN-CONTAINING PROTEIN"/>
    <property type="match status" value="1"/>
</dbReference>
<reference evidence="1" key="1">
    <citation type="submission" date="2020-04" db="EMBL/GenBank/DDBJ databases">
        <authorList>
            <person name="Alioto T."/>
            <person name="Alioto T."/>
            <person name="Gomez Garrido J."/>
        </authorList>
    </citation>
    <scope>NUCLEOTIDE SEQUENCE</scope>
    <source>
        <strain evidence="1">A484AB</strain>
    </source>
</reference>
<dbReference type="EMBL" id="CACRXK020007079">
    <property type="protein sequence ID" value="CAB4011236.1"/>
    <property type="molecule type" value="Genomic_DNA"/>
</dbReference>
<comment type="caution">
    <text evidence="1">The sequence shown here is derived from an EMBL/GenBank/DDBJ whole genome shotgun (WGS) entry which is preliminary data.</text>
</comment>
<dbReference type="InterPro" id="IPR053226">
    <property type="entry name" value="Pyrrolopyrazine_biosynth_F"/>
</dbReference>
<dbReference type="AlphaFoldDB" id="A0A7D9EJU3"/>
<dbReference type="PANTHER" id="PTHR48419">
    <property type="entry name" value="SULFOTRANSFERASE DOMAIN-CONTAINING PROTEIN"/>
    <property type="match status" value="1"/>
</dbReference>
<protein>
    <submittedName>
        <fullName evidence="1">Uncharacterized protein</fullName>
    </submittedName>
</protein>
<dbReference type="OrthoDB" id="416710at2759"/>
<gene>
    <name evidence="1" type="ORF">PACLA_8A049705</name>
</gene>
<evidence type="ECO:0000313" key="2">
    <source>
        <dbReference type="Proteomes" id="UP001152795"/>
    </source>
</evidence>
<dbReference type="Proteomes" id="UP001152795">
    <property type="component" value="Unassembled WGS sequence"/>
</dbReference>
<keyword evidence="2" id="KW-1185">Reference proteome</keyword>
<dbReference type="Pfam" id="PF19798">
    <property type="entry name" value="Sulfotransfer_5"/>
    <property type="match status" value="1"/>
</dbReference>